<organism evidence="4 5">
    <name type="scientific">Rhodovulum euryhalinum</name>
    <dbReference type="NCBI Taxonomy" id="35805"/>
    <lineage>
        <taxon>Bacteria</taxon>
        <taxon>Pseudomonadati</taxon>
        <taxon>Pseudomonadota</taxon>
        <taxon>Alphaproteobacteria</taxon>
        <taxon>Rhodobacterales</taxon>
        <taxon>Paracoccaceae</taxon>
        <taxon>Rhodovulum</taxon>
    </lineage>
</organism>
<dbReference type="SUPFAM" id="SSF52540">
    <property type="entry name" value="P-loop containing nucleoside triphosphate hydrolases"/>
    <property type="match status" value="1"/>
</dbReference>
<sequence length="273" mass="29506">MSTQNPCRDVSGKPRIPETPLLSVRALSKSYGARIGCTDVSFDLFPGEVMGIVGESGSGKSTLLACLAGHLAPDAGEIRFETRDKGPVDTIGLGEPARRMLARTDWAFVHQNPRDGLRMGVSAGGNVGERLMAVGARHYGRIRGQALDWLGRVEIDADRVDDRPSAFSGGMQQRLQIARNLVTGPRLVFMDEPTGGLDVSVQARLLDLMRGLVREMGLSAIIVTHDLAVVRLLADRLMVMKSGRVVEAGLTDQVLDDPQHPYTQLLVSSVLQV</sequence>
<comment type="caution">
    <text evidence="4">The sequence shown here is derived from an EMBL/GenBank/DDBJ whole genome shotgun (WGS) entry which is preliminary data.</text>
</comment>
<dbReference type="Gene3D" id="3.40.50.300">
    <property type="entry name" value="P-loop containing nucleotide triphosphate hydrolases"/>
    <property type="match status" value="1"/>
</dbReference>
<feature type="domain" description="ABC transporter" evidence="3">
    <location>
        <begin position="22"/>
        <end position="267"/>
    </location>
</feature>
<evidence type="ECO:0000256" key="2">
    <source>
        <dbReference type="ARBA" id="ARBA00022840"/>
    </source>
</evidence>
<dbReference type="PANTHER" id="PTHR42764:SF1">
    <property type="entry name" value="PHOSPHONATES UTILIZATION ATP-BINDING PROTEIN PHNK-RELATED"/>
    <property type="match status" value="1"/>
</dbReference>
<evidence type="ECO:0000313" key="4">
    <source>
        <dbReference type="EMBL" id="TCO73043.1"/>
    </source>
</evidence>
<keyword evidence="5" id="KW-1185">Reference proteome</keyword>
<evidence type="ECO:0000313" key="5">
    <source>
        <dbReference type="Proteomes" id="UP000295142"/>
    </source>
</evidence>
<dbReference type="RefSeq" id="WP_132542634.1">
    <property type="nucleotide sequence ID" value="NZ_SLWW01000003.1"/>
</dbReference>
<dbReference type="PANTHER" id="PTHR42764">
    <property type="entry name" value="PHOSPHONATES UTILIZATION ATP-BINDING PROTEIN PHNK-RELATED"/>
    <property type="match status" value="1"/>
</dbReference>
<gene>
    <name evidence="4" type="ORF">EV655_103272</name>
</gene>
<keyword evidence="2 4" id="KW-0067">ATP-binding</keyword>
<keyword evidence="1" id="KW-0547">Nucleotide-binding</keyword>
<dbReference type="NCBIfam" id="TIGR02323">
    <property type="entry name" value="CP_lyasePhnK"/>
    <property type="match status" value="1"/>
</dbReference>
<dbReference type="InterPro" id="IPR003593">
    <property type="entry name" value="AAA+_ATPase"/>
</dbReference>
<dbReference type="OrthoDB" id="7957282at2"/>
<dbReference type="InterPro" id="IPR012700">
    <property type="entry name" value="PhnK"/>
</dbReference>
<dbReference type="FunFam" id="3.40.50.300:FF:001017">
    <property type="entry name" value="Phosphonate C-P lyase system protein PhnK"/>
    <property type="match status" value="1"/>
</dbReference>
<dbReference type="CDD" id="cd03257">
    <property type="entry name" value="ABC_NikE_OppD_transporters"/>
    <property type="match status" value="1"/>
</dbReference>
<evidence type="ECO:0000256" key="1">
    <source>
        <dbReference type="ARBA" id="ARBA00022741"/>
    </source>
</evidence>
<dbReference type="Proteomes" id="UP000295142">
    <property type="component" value="Unassembled WGS sequence"/>
</dbReference>
<evidence type="ECO:0000259" key="3">
    <source>
        <dbReference type="PROSITE" id="PS50893"/>
    </source>
</evidence>
<dbReference type="PIRSF" id="PIRSF037116">
    <property type="entry name" value="CP_lyase_PhnK"/>
    <property type="match status" value="1"/>
</dbReference>
<dbReference type="InterPro" id="IPR017871">
    <property type="entry name" value="ABC_transporter-like_CS"/>
</dbReference>
<dbReference type="GO" id="GO:0019700">
    <property type="term" value="P:organic phosphonate catabolic process"/>
    <property type="evidence" value="ECO:0007669"/>
    <property type="project" value="TreeGrafter"/>
</dbReference>
<dbReference type="InterPro" id="IPR027417">
    <property type="entry name" value="P-loop_NTPase"/>
</dbReference>
<dbReference type="PROSITE" id="PS00211">
    <property type="entry name" value="ABC_TRANSPORTER_1"/>
    <property type="match status" value="1"/>
</dbReference>
<dbReference type="GO" id="GO:0016887">
    <property type="term" value="F:ATP hydrolysis activity"/>
    <property type="evidence" value="ECO:0007669"/>
    <property type="project" value="InterPro"/>
</dbReference>
<protein>
    <submittedName>
        <fullName evidence="4">Putative phosphonate transport system ATP-binding protein</fullName>
    </submittedName>
</protein>
<dbReference type="PROSITE" id="PS50893">
    <property type="entry name" value="ABC_TRANSPORTER_2"/>
    <property type="match status" value="1"/>
</dbReference>
<dbReference type="SMART" id="SM00382">
    <property type="entry name" value="AAA"/>
    <property type="match status" value="1"/>
</dbReference>
<name>A0A4R2KHG3_9RHOB</name>
<dbReference type="GO" id="GO:0005524">
    <property type="term" value="F:ATP binding"/>
    <property type="evidence" value="ECO:0007669"/>
    <property type="project" value="UniProtKB-KW"/>
</dbReference>
<proteinExistence type="predicted"/>
<dbReference type="AlphaFoldDB" id="A0A4R2KHG3"/>
<dbReference type="EMBL" id="SLWW01000003">
    <property type="protein sequence ID" value="TCO73043.1"/>
    <property type="molecule type" value="Genomic_DNA"/>
</dbReference>
<dbReference type="Pfam" id="PF00005">
    <property type="entry name" value="ABC_tran"/>
    <property type="match status" value="1"/>
</dbReference>
<dbReference type="InterPro" id="IPR003439">
    <property type="entry name" value="ABC_transporter-like_ATP-bd"/>
</dbReference>
<reference evidence="4 5" key="1">
    <citation type="submission" date="2019-03" db="EMBL/GenBank/DDBJ databases">
        <title>Genomic Encyclopedia of Type Strains, Phase IV (KMG-IV): sequencing the most valuable type-strain genomes for metagenomic binning, comparative biology and taxonomic classification.</title>
        <authorList>
            <person name="Goeker M."/>
        </authorList>
    </citation>
    <scope>NUCLEOTIDE SEQUENCE [LARGE SCALE GENOMIC DNA]</scope>
    <source>
        <strain evidence="4 5">DSM 4868</strain>
    </source>
</reference>
<accession>A0A4R2KHG3</accession>